<proteinExistence type="predicted"/>
<dbReference type="SUPFAM" id="SSF53474">
    <property type="entry name" value="alpha/beta-Hydrolases"/>
    <property type="match status" value="1"/>
</dbReference>
<dbReference type="GO" id="GO:0016787">
    <property type="term" value="F:hydrolase activity"/>
    <property type="evidence" value="ECO:0007669"/>
    <property type="project" value="UniProtKB-KW"/>
</dbReference>
<gene>
    <name evidence="1" type="ORF">H3C67_02745</name>
</gene>
<comment type="caution">
    <text evidence="1">The sequence shown here is derived from an EMBL/GenBank/DDBJ whole genome shotgun (WGS) entry which is preliminary data.</text>
</comment>
<accession>A0A952AKE7</accession>
<dbReference type="AlphaFoldDB" id="A0A952AKE7"/>
<dbReference type="EMBL" id="JACFOF010000005">
    <property type="protein sequence ID" value="MBW7953680.1"/>
    <property type="molecule type" value="Genomic_DNA"/>
</dbReference>
<dbReference type="InterPro" id="IPR029058">
    <property type="entry name" value="AB_hydrolase_fold"/>
</dbReference>
<protein>
    <submittedName>
        <fullName evidence="1">Alpha/beta hydrolase</fullName>
    </submittedName>
</protein>
<evidence type="ECO:0000313" key="2">
    <source>
        <dbReference type="Proteomes" id="UP000781173"/>
    </source>
</evidence>
<reference evidence="1" key="1">
    <citation type="journal article" date="2022" name="ISME J.">
        <title>A general approach to explore prokaryotic protein glycosylation reveals the unique surface layer modulation of an anammox bacterium.</title>
        <authorList>
            <person name="Pabst M."/>
            <person name="Grouzdev D.S."/>
            <person name="Lawson C.E."/>
            <person name="Kleikamp H.B.C."/>
            <person name="de Ram C."/>
            <person name="Louwen R."/>
            <person name="Lin Y.M."/>
            <person name="Lucker S."/>
            <person name="van Loosdrecht M.C.M."/>
            <person name="Laureni M."/>
        </authorList>
    </citation>
    <scope>NUCLEOTIDE SEQUENCE</scope>
    <source>
        <strain evidence="1">BROCD043</strain>
    </source>
</reference>
<sequence>MIVLLPGFSAKNKIWAEQLQNDLQEMGLKIQVQNWRHWDDNSESFKIEAETEAFLGAVNDEEVIVLAKSIGTRLIIELLRKHPDKFNAKQVILMGIPEKHEHYIEVLKSKSNLFQIIQNYQDPYLSYADLVEWLKSNNIDIDVIKGDRNDHDYPYPELLYELCKK</sequence>
<evidence type="ECO:0000313" key="1">
    <source>
        <dbReference type="EMBL" id="MBW7953680.1"/>
    </source>
</evidence>
<dbReference type="Gene3D" id="3.40.50.1820">
    <property type="entry name" value="alpha/beta hydrolase"/>
    <property type="match status" value="1"/>
</dbReference>
<dbReference type="Proteomes" id="UP000781173">
    <property type="component" value="Unassembled WGS sequence"/>
</dbReference>
<keyword evidence="1" id="KW-0378">Hydrolase</keyword>
<name>A0A952AKE7_9BACT</name>
<organism evidence="1 2">
    <name type="scientific">Candidatus Dojkabacteria bacterium</name>
    <dbReference type="NCBI Taxonomy" id="2099670"/>
    <lineage>
        <taxon>Bacteria</taxon>
        <taxon>Candidatus Dojkabacteria</taxon>
    </lineage>
</organism>